<name>A0ABT0PJ59_9GAMM</name>
<evidence type="ECO:0000256" key="1">
    <source>
        <dbReference type="ARBA" id="ARBA00022729"/>
    </source>
</evidence>
<keyword evidence="2" id="KW-0378">Hydrolase</keyword>
<sequence length="341" mass="38593">MTYRFNTNTLLAASTLIFSQSLFAETVSFIALGDFGTGDNRQKTVARAMEQVCKEKACDFVIGLGDNVYDKGVTRLDDPFFQTHYEQPYAGLNIPFFMTLGNHDISLARYPEGETVPKGDIQVQYHYQENRTSNKWRMPARYYTFSAPLDSNQQNNRDVDFLALDATPIAADQEEASAFYAAKDFAQQQSTWLANTMPDLNARWRVAFSHYPYISNGRHGNAGSYDNNPQQGQLWKELIEEHLCGKVHLLVSGHDHSLQLLDPVEGCGETIHIISGAGGKYDKTMTAPKRNFASWQQAGTLGFFWIQMTDERVVIEAWTVSEQQPAELQYLKSIDYFSLKS</sequence>
<dbReference type="PANTHER" id="PTHR10161">
    <property type="entry name" value="TARTRATE-RESISTANT ACID PHOSPHATASE TYPE 5"/>
    <property type="match status" value="1"/>
</dbReference>
<evidence type="ECO:0000256" key="2">
    <source>
        <dbReference type="ARBA" id="ARBA00022801"/>
    </source>
</evidence>
<feature type="signal peptide" evidence="3">
    <location>
        <begin position="1"/>
        <end position="24"/>
    </location>
</feature>
<keyword evidence="1 3" id="KW-0732">Signal</keyword>
<dbReference type="InterPro" id="IPR029052">
    <property type="entry name" value="Metallo-depent_PP-like"/>
</dbReference>
<dbReference type="Proteomes" id="UP001203338">
    <property type="component" value="Unassembled WGS sequence"/>
</dbReference>
<dbReference type="Pfam" id="PF00149">
    <property type="entry name" value="Metallophos"/>
    <property type="match status" value="1"/>
</dbReference>
<gene>
    <name evidence="5" type="ORF">M3P05_15975</name>
</gene>
<dbReference type="PANTHER" id="PTHR10161:SF14">
    <property type="entry name" value="TARTRATE-RESISTANT ACID PHOSPHATASE TYPE 5"/>
    <property type="match status" value="1"/>
</dbReference>
<organism evidence="5 6">
    <name type="scientific">Parendozoicomonas callyspongiae</name>
    <dbReference type="NCBI Taxonomy" id="2942213"/>
    <lineage>
        <taxon>Bacteria</taxon>
        <taxon>Pseudomonadati</taxon>
        <taxon>Pseudomonadota</taxon>
        <taxon>Gammaproteobacteria</taxon>
        <taxon>Oceanospirillales</taxon>
        <taxon>Endozoicomonadaceae</taxon>
        <taxon>Parendozoicomonas</taxon>
    </lineage>
</organism>
<dbReference type="EMBL" id="JAMFLX010000025">
    <property type="protein sequence ID" value="MCL6271419.1"/>
    <property type="molecule type" value="Genomic_DNA"/>
</dbReference>
<dbReference type="Gene3D" id="3.60.21.10">
    <property type="match status" value="1"/>
</dbReference>
<evidence type="ECO:0000313" key="6">
    <source>
        <dbReference type="Proteomes" id="UP001203338"/>
    </source>
</evidence>
<evidence type="ECO:0000256" key="3">
    <source>
        <dbReference type="SAM" id="SignalP"/>
    </source>
</evidence>
<evidence type="ECO:0000259" key="4">
    <source>
        <dbReference type="Pfam" id="PF00149"/>
    </source>
</evidence>
<dbReference type="InterPro" id="IPR004843">
    <property type="entry name" value="Calcineurin-like_PHP"/>
</dbReference>
<comment type="caution">
    <text evidence="5">The sequence shown here is derived from an EMBL/GenBank/DDBJ whole genome shotgun (WGS) entry which is preliminary data.</text>
</comment>
<keyword evidence="6" id="KW-1185">Reference proteome</keyword>
<dbReference type="RefSeq" id="WP_249701027.1">
    <property type="nucleotide sequence ID" value="NZ_JAMFLX010000025.1"/>
</dbReference>
<dbReference type="SUPFAM" id="SSF56300">
    <property type="entry name" value="Metallo-dependent phosphatases"/>
    <property type="match status" value="1"/>
</dbReference>
<protein>
    <submittedName>
        <fullName evidence="5">Metallophosphoesterase</fullName>
    </submittedName>
</protein>
<proteinExistence type="predicted"/>
<dbReference type="InterPro" id="IPR051558">
    <property type="entry name" value="Metallophosphoesterase_PAP"/>
</dbReference>
<feature type="chain" id="PRO_5046703301" evidence="3">
    <location>
        <begin position="25"/>
        <end position="341"/>
    </location>
</feature>
<reference evidence="5 6" key="1">
    <citation type="submission" date="2022-05" db="EMBL/GenBank/DDBJ databases">
        <authorList>
            <person name="Park J.-S."/>
        </authorList>
    </citation>
    <scope>NUCLEOTIDE SEQUENCE [LARGE SCALE GENOMIC DNA]</scope>
    <source>
        <strain evidence="5 6">2012CJ34-2</strain>
    </source>
</reference>
<feature type="domain" description="Calcineurin-like phosphoesterase" evidence="4">
    <location>
        <begin position="29"/>
        <end position="257"/>
    </location>
</feature>
<evidence type="ECO:0000313" key="5">
    <source>
        <dbReference type="EMBL" id="MCL6271419.1"/>
    </source>
</evidence>
<accession>A0ABT0PJ59</accession>